<organism evidence="2 3">
    <name type="scientific">Patella caerulea</name>
    <name type="common">Rayed Mediterranean limpet</name>
    <dbReference type="NCBI Taxonomy" id="87958"/>
    <lineage>
        <taxon>Eukaryota</taxon>
        <taxon>Metazoa</taxon>
        <taxon>Spiralia</taxon>
        <taxon>Lophotrochozoa</taxon>
        <taxon>Mollusca</taxon>
        <taxon>Gastropoda</taxon>
        <taxon>Patellogastropoda</taxon>
        <taxon>Patelloidea</taxon>
        <taxon>Patellidae</taxon>
        <taxon>Patella</taxon>
    </lineage>
</organism>
<gene>
    <name evidence="2" type="ORF">SNE40_008203</name>
</gene>
<evidence type="ECO:0000256" key="1">
    <source>
        <dbReference type="SAM" id="SignalP"/>
    </source>
</evidence>
<proteinExistence type="predicted"/>
<protein>
    <submittedName>
        <fullName evidence="2">Uncharacterized protein</fullName>
    </submittedName>
</protein>
<dbReference type="AlphaFoldDB" id="A0AAN8Q3G0"/>
<reference evidence="2 3" key="1">
    <citation type="submission" date="2024-01" db="EMBL/GenBank/DDBJ databases">
        <title>The genome of the rayed Mediterranean limpet Patella caerulea (Linnaeus, 1758).</title>
        <authorList>
            <person name="Anh-Thu Weber A."/>
            <person name="Halstead-Nussloch G."/>
        </authorList>
    </citation>
    <scope>NUCLEOTIDE SEQUENCE [LARGE SCALE GENOMIC DNA]</scope>
    <source>
        <strain evidence="2">AATW-2023a</strain>
        <tissue evidence="2">Whole specimen</tissue>
    </source>
</reference>
<dbReference type="Proteomes" id="UP001347796">
    <property type="component" value="Unassembled WGS sequence"/>
</dbReference>
<dbReference type="EMBL" id="JAZGQO010000006">
    <property type="protein sequence ID" value="KAK6186101.1"/>
    <property type="molecule type" value="Genomic_DNA"/>
</dbReference>
<feature type="chain" id="PRO_5043001163" evidence="1">
    <location>
        <begin position="19"/>
        <end position="162"/>
    </location>
</feature>
<name>A0AAN8Q3G0_PATCE</name>
<comment type="caution">
    <text evidence="2">The sequence shown here is derived from an EMBL/GenBank/DDBJ whole genome shotgun (WGS) entry which is preliminary data.</text>
</comment>
<keyword evidence="1" id="KW-0732">Signal</keyword>
<dbReference type="InterPro" id="IPR021381">
    <property type="entry name" value="DUF3011"/>
</dbReference>
<sequence>MEIKIVICSLILLAAVHESVVLNKKCGVLVKLESFSGRFKRSFLQDIATVTSIRVRRQLSRAPCIYGDSYGRRGSRIYVDKGCRAVFELCVIEGELKTGTCSSMGFQRKVCRVAEKGTIVSVEILAQYSNYPCIFGKSIFVNGLNIVVTHGCSAKILIGIDD</sequence>
<accession>A0AAN8Q3G0</accession>
<keyword evidence="3" id="KW-1185">Reference proteome</keyword>
<dbReference type="Pfam" id="PF11218">
    <property type="entry name" value="DUF3011"/>
    <property type="match status" value="1"/>
</dbReference>
<evidence type="ECO:0000313" key="2">
    <source>
        <dbReference type="EMBL" id="KAK6186101.1"/>
    </source>
</evidence>
<evidence type="ECO:0000313" key="3">
    <source>
        <dbReference type="Proteomes" id="UP001347796"/>
    </source>
</evidence>
<feature type="signal peptide" evidence="1">
    <location>
        <begin position="1"/>
        <end position="18"/>
    </location>
</feature>